<name>A0AAP2GXA3_9BACT</name>
<organism evidence="1 2">
    <name type="scientific">Dawidia cretensis</name>
    <dbReference type="NCBI Taxonomy" id="2782350"/>
    <lineage>
        <taxon>Bacteria</taxon>
        <taxon>Pseudomonadati</taxon>
        <taxon>Bacteroidota</taxon>
        <taxon>Cytophagia</taxon>
        <taxon>Cytophagales</taxon>
        <taxon>Chryseotaleaceae</taxon>
        <taxon>Dawidia</taxon>
    </lineage>
</organism>
<keyword evidence="2" id="KW-1185">Reference proteome</keyword>
<dbReference type="EMBL" id="JAHESE010000195">
    <property type="protein sequence ID" value="MBT1712587.1"/>
    <property type="molecule type" value="Genomic_DNA"/>
</dbReference>
<accession>A0AAP2GXA3</accession>
<proteinExistence type="predicted"/>
<dbReference type="InterPro" id="IPR036890">
    <property type="entry name" value="HATPase_C_sf"/>
</dbReference>
<reference evidence="1 2" key="1">
    <citation type="submission" date="2021-05" db="EMBL/GenBank/DDBJ databases">
        <title>A Polyphasic approach of four new species of the genus Ohtaekwangia: Ohtaekwangia histidinii sp. nov., Ohtaekwangia cretensis sp. nov., Ohtaekwangia indiensis sp. nov., Ohtaekwangia reichenbachii sp. nov. from diverse environment.</title>
        <authorList>
            <person name="Octaviana S."/>
        </authorList>
    </citation>
    <scope>NUCLEOTIDE SEQUENCE [LARGE SCALE GENOMIC DNA]</scope>
    <source>
        <strain evidence="1 2">PWU5</strain>
    </source>
</reference>
<protein>
    <submittedName>
        <fullName evidence="1">Uncharacterized protein</fullName>
    </submittedName>
</protein>
<dbReference type="Gene3D" id="3.30.565.10">
    <property type="entry name" value="Histidine kinase-like ATPase, C-terminal domain"/>
    <property type="match status" value="1"/>
</dbReference>
<comment type="caution">
    <text evidence="1">The sequence shown here is derived from an EMBL/GenBank/DDBJ whole genome shotgun (WGS) entry which is preliminary data.</text>
</comment>
<evidence type="ECO:0000313" key="1">
    <source>
        <dbReference type="EMBL" id="MBT1712587.1"/>
    </source>
</evidence>
<dbReference type="SUPFAM" id="SSF55874">
    <property type="entry name" value="ATPase domain of HSP90 chaperone/DNA topoisomerase II/histidine kinase"/>
    <property type="match status" value="1"/>
</dbReference>
<sequence>MEVNISKVDLAKIIDQTFTELGYLEGAKDVKRTIKSEGIDFYSDHWRVSEIFRNLISNAIKY</sequence>
<feature type="non-terminal residue" evidence="1">
    <location>
        <position position="62"/>
    </location>
</feature>
<evidence type="ECO:0000313" key="2">
    <source>
        <dbReference type="Proteomes" id="UP001319080"/>
    </source>
</evidence>
<dbReference type="Proteomes" id="UP001319080">
    <property type="component" value="Unassembled WGS sequence"/>
</dbReference>
<gene>
    <name evidence="1" type="ORF">KK062_30410</name>
</gene>
<dbReference type="AlphaFoldDB" id="A0AAP2GXA3"/>